<keyword evidence="3" id="KW-1185">Reference proteome</keyword>
<organism evidence="4">
    <name type="scientific">Angiostrongylus costaricensis</name>
    <name type="common">Nematode worm</name>
    <dbReference type="NCBI Taxonomy" id="334426"/>
    <lineage>
        <taxon>Eukaryota</taxon>
        <taxon>Metazoa</taxon>
        <taxon>Ecdysozoa</taxon>
        <taxon>Nematoda</taxon>
        <taxon>Chromadorea</taxon>
        <taxon>Rhabditida</taxon>
        <taxon>Rhabditina</taxon>
        <taxon>Rhabditomorpha</taxon>
        <taxon>Strongyloidea</taxon>
        <taxon>Metastrongylidae</taxon>
        <taxon>Angiostrongylus</taxon>
    </lineage>
</organism>
<proteinExistence type="predicted"/>
<name>A0A0R3PDA0_ANGCS</name>
<reference evidence="2 3" key="2">
    <citation type="submission" date="2018-11" db="EMBL/GenBank/DDBJ databases">
        <authorList>
            <consortium name="Pathogen Informatics"/>
        </authorList>
    </citation>
    <scope>NUCLEOTIDE SEQUENCE [LARGE SCALE GENOMIC DNA]</scope>
    <source>
        <strain evidence="2 3">Costa Rica</strain>
    </source>
</reference>
<dbReference type="AlphaFoldDB" id="A0A0R3PDA0"/>
<protein>
    <submittedName>
        <fullName evidence="2 4">Uncharacterized protein</fullName>
    </submittedName>
</protein>
<accession>A0A0R3PDA0</accession>
<dbReference type="WBParaSite" id="ACOC_0000188301-mRNA-1">
    <property type="protein sequence ID" value="ACOC_0000188301-mRNA-1"/>
    <property type="gene ID" value="ACOC_0000188301"/>
</dbReference>
<reference evidence="4" key="1">
    <citation type="submission" date="2017-02" db="UniProtKB">
        <authorList>
            <consortium name="WormBaseParasite"/>
        </authorList>
    </citation>
    <scope>IDENTIFICATION</scope>
</reference>
<feature type="compositionally biased region" description="Basic and acidic residues" evidence="1">
    <location>
        <begin position="57"/>
        <end position="84"/>
    </location>
</feature>
<gene>
    <name evidence="2" type="ORF">ACOC_LOCUS1884</name>
</gene>
<evidence type="ECO:0000313" key="2">
    <source>
        <dbReference type="EMBL" id="VDM53469.1"/>
    </source>
</evidence>
<evidence type="ECO:0000256" key="1">
    <source>
        <dbReference type="SAM" id="MobiDB-lite"/>
    </source>
</evidence>
<evidence type="ECO:0000313" key="4">
    <source>
        <dbReference type="WBParaSite" id="ACOC_0000188301-mRNA-1"/>
    </source>
</evidence>
<dbReference type="EMBL" id="UYYA01000313">
    <property type="protein sequence ID" value="VDM53469.1"/>
    <property type="molecule type" value="Genomic_DNA"/>
</dbReference>
<sequence>MHSALNLANITRLRFLSLTAPNNLTEKLLSITLRISSKIGLFIDHKLQAAEMMRTNVKSESKEKATPKIDSKSDHVPPIPEKKMITNQPLDQKLELYATSKVDFRDNIDDKLESGNA</sequence>
<dbReference type="Proteomes" id="UP000267027">
    <property type="component" value="Unassembled WGS sequence"/>
</dbReference>
<dbReference type="OrthoDB" id="9378527at2759"/>
<evidence type="ECO:0000313" key="3">
    <source>
        <dbReference type="Proteomes" id="UP000267027"/>
    </source>
</evidence>
<feature type="region of interest" description="Disordered" evidence="1">
    <location>
        <begin position="55"/>
        <end position="84"/>
    </location>
</feature>